<protein>
    <submittedName>
        <fullName evidence="2">Uncharacterized protein</fullName>
    </submittedName>
</protein>
<comment type="caution">
    <text evidence="2">The sequence shown here is derived from an EMBL/GenBank/DDBJ whole genome shotgun (WGS) entry which is preliminary data.</text>
</comment>
<sequence>MRIKLKNSAAILLFLGFGESFLPLSKHIAVHVEDCLACTITMPFYQTPVNASFSSANP</sequence>
<gene>
    <name evidence="2" type="ORF">CIPAW_08G137400</name>
</gene>
<proteinExistence type="predicted"/>
<feature type="signal peptide" evidence="1">
    <location>
        <begin position="1"/>
        <end position="20"/>
    </location>
</feature>
<reference evidence="2" key="1">
    <citation type="submission" date="2020-12" db="EMBL/GenBank/DDBJ databases">
        <title>WGS assembly of Carya illinoinensis cv. Pawnee.</title>
        <authorList>
            <person name="Platts A."/>
            <person name="Shu S."/>
            <person name="Wright S."/>
            <person name="Barry K."/>
            <person name="Edger P."/>
            <person name="Pires J.C."/>
            <person name="Schmutz J."/>
        </authorList>
    </citation>
    <scope>NUCLEOTIDE SEQUENCE</scope>
    <source>
        <tissue evidence="2">Leaf</tissue>
    </source>
</reference>
<organism evidence="2 3">
    <name type="scientific">Carya illinoinensis</name>
    <name type="common">Pecan</name>
    <dbReference type="NCBI Taxonomy" id="32201"/>
    <lineage>
        <taxon>Eukaryota</taxon>
        <taxon>Viridiplantae</taxon>
        <taxon>Streptophyta</taxon>
        <taxon>Embryophyta</taxon>
        <taxon>Tracheophyta</taxon>
        <taxon>Spermatophyta</taxon>
        <taxon>Magnoliopsida</taxon>
        <taxon>eudicotyledons</taxon>
        <taxon>Gunneridae</taxon>
        <taxon>Pentapetalae</taxon>
        <taxon>rosids</taxon>
        <taxon>fabids</taxon>
        <taxon>Fagales</taxon>
        <taxon>Juglandaceae</taxon>
        <taxon>Carya</taxon>
    </lineage>
</organism>
<evidence type="ECO:0000313" key="3">
    <source>
        <dbReference type="Proteomes" id="UP000811609"/>
    </source>
</evidence>
<accession>A0A8T1PTT1</accession>
<feature type="chain" id="PRO_5035946289" evidence="1">
    <location>
        <begin position="21"/>
        <end position="58"/>
    </location>
</feature>
<evidence type="ECO:0000256" key="1">
    <source>
        <dbReference type="SAM" id="SignalP"/>
    </source>
</evidence>
<evidence type="ECO:0000313" key="2">
    <source>
        <dbReference type="EMBL" id="KAG6645658.1"/>
    </source>
</evidence>
<dbReference type="EMBL" id="CM031816">
    <property type="protein sequence ID" value="KAG6645658.1"/>
    <property type="molecule type" value="Genomic_DNA"/>
</dbReference>
<dbReference type="Proteomes" id="UP000811609">
    <property type="component" value="Chromosome 8"/>
</dbReference>
<dbReference type="AlphaFoldDB" id="A0A8T1PTT1"/>
<keyword evidence="1" id="KW-0732">Signal</keyword>
<keyword evidence="3" id="KW-1185">Reference proteome</keyword>
<name>A0A8T1PTT1_CARIL</name>